<protein>
    <submittedName>
        <fullName evidence="1">Uncharacterized protein</fullName>
    </submittedName>
</protein>
<comment type="caution">
    <text evidence="1">The sequence shown here is derived from an EMBL/GenBank/DDBJ whole genome shotgun (WGS) entry which is preliminary data.</text>
</comment>
<evidence type="ECO:0000313" key="2">
    <source>
        <dbReference type="Proteomes" id="UP001152622"/>
    </source>
</evidence>
<dbReference type="Proteomes" id="UP001152622">
    <property type="component" value="Chromosome 15"/>
</dbReference>
<dbReference type="EMBL" id="JAINUF010000015">
    <property type="protein sequence ID" value="KAJ8341897.1"/>
    <property type="molecule type" value="Genomic_DNA"/>
</dbReference>
<dbReference type="AlphaFoldDB" id="A0A9Q1IJA4"/>
<reference evidence="1" key="1">
    <citation type="journal article" date="2023" name="Science">
        <title>Genome structures resolve the early diversification of teleost fishes.</title>
        <authorList>
            <person name="Parey E."/>
            <person name="Louis A."/>
            <person name="Montfort J."/>
            <person name="Bouchez O."/>
            <person name="Roques C."/>
            <person name="Iampietro C."/>
            <person name="Lluch J."/>
            <person name="Castinel A."/>
            <person name="Donnadieu C."/>
            <person name="Desvignes T."/>
            <person name="Floi Bucao C."/>
            <person name="Jouanno E."/>
            <person name="Wen M."/>
            <person name="Mejri S."/>
            <person name="Dirks R."/>
            <person name="Jansen H."/>
            <person name="Henkel C."/>
            <person name="Chen W.J."/>
            <person name="Zahm M."/>
            <person name="Cabau C."/>
            <person name="Klopp C."/>
            <person name="Thompson A.W."/>
            <person name="Robinson-Rechavi M."/>
            <person name="Braasch I."/>
            <person name="Lecointre G."/>
            <person name="Bobe J."/>
            <person name="Postlethwait J.H."/>
            <person name="Berthelot C."/>
            <person name="Roest Crollius H."/>
            <person name="Guiguen Y."/>
        </authorList>
    </citation>
    <scope>NUCLEOTIDE SEQUENCE</scope>
    <source>
        <strain evidence="1">WJC10195</strain>
    </source>
</reference>
<keyword evidence="2" id="KW-1185">Reference proteome</keyword>
<proteinExistence type="predicted"/>
<gene>
    <name evidence="1" type="ORF">SKAU_G00341880</name>
</gene>
<evidence type="ECO:0000313" key="1">
    <source>
        <dbReference type="EMBL" id="KAJ8341897.1"/>
    </source>
</evidence>
<name>A0A9Q1IJA4_SYNKA</name>
<sequence>MHAVKRQPAWTLHEMQPGQFSELKNELAKECRSQGSSGQTEVLPSILQKHCCILPDRNTGVKRLLVKLKNREIYSGICRILS</sequence>
<accession>A0A9Q1IJA4</accession>
<organism evidence="1 2">
    <name type="scientific">Synaphobranchus kaupii</name>
    <name type="common">Kaup's arrowtooth eel</name>
    <dbReference type="NCBI Taxonomy" id="118154"/>
    <lineage>
        <taxon>Eukaryota</taxon>
        <taxon>Metazoa</taxon>
        <taxon>Chordata</taxon>
        <taxon>Craniata</taxon>
        <taxon>Vertebrata</taxon>
        <taxon>Euteleostomi</taxon>
        <taxon>Actinopterygii</taxon>
        <taxon>Neopterygii</taxon>
        <taxon>Teleostei</taxon>
        <taxon>Anguilliformes</taxon>
        <taxon>Synaphobranchidae</taxon>
        <taxon>Synaphobranchus</taxon>
    </lineage>
</organism>